<sequence>MARTPSNLKKLELIAKDEWAKTPVETCEKLSSLLILWRDLERGAGVVKTRQRFVLVEPAVICNIAISGTP</sequence>
<dbReference type="EMBL" id="JAYMGO010000022">
    <property type="protein sequence ID" value="KAL1251830.1"/>
    <property type="molecule type" value="Genomic_DNA"/>
</dbReference>
<keyword evidence="2" id="KW-1185">Reference proteome</keyword>
<name>A0ABR3LHK6_9TELE</name>
<proteinExistence type="predicted"/>
<organism evidence="1 2">
    <name type="scientific">Cirrhinus molitorella</name>
    <name type="common">mud carp</name>
    <dbReference type="NCBI Taxonomy" id="172907"/>
    <lineage>
        <taxon>Eukaryota</taxon>
        <taxon>Metazoa</taxon>
        <taxon>Chordata</taxon>
        <taxon>Craniata</taxon>
        <taxon>Vertebrata</taxon>
        <taxon>Euteleostomi</taxon>
        <taxon>Actinopterygii</taxon>
        <taxon>Neopterygii</taxon>
        <taxon>Teleostei</taxon>
        <taxon>Ostariophysi</taxon>
        <taxon>Cypriniformes</taxon>
        <taxon>Cyprinidae</taxon>
        <taxon>Labeoninae</taxon>
        <taxon>Labeonini</taxon>
        <taxon>Cirrhinus</taxon>
    </lineage>
</organism>
<evidence type="ECO:0000313" key="2">
    <source>
        <dbReference type="Proteomes" id="UP001558613"/>
    </source>
</evidence>
<reference evidence="1 2" key="1">
    <citation type="submission" date="2023-09" db="EMBL/GenBank/DDBJ databases">
        <authorList>
            <person name="Wang M."/>
        </authorList>
    </citation>
    <scope>NUCLEOTIDE SEQUENCE [LARGE SCALE GENOMIC DNA]</scope>
    <source>
        <strain evidence="1">GT-2023</strain>
        <tissue evidence="1">Liver</tissue>
    </source>
</reference>
<comment type="caution">
    <text evidence="1">The sequence shown here is derived from an EMBL/GenBank/DDBJ whole genome shotgun (WGS) entry which is preliminary data.</text>
</comment>
<evidence type="ECO:0000313" key="1">
    <source>
        <dbReference type="EMBL" id="KAL1251830.1"/>
    </source>
</evidence>
<dbReference type="Proteomes" id="UP001558613">
    <property type="component" value="Unassembled WGS sequence"/>
</dbReference>
<protein>
    <submittedName>
        <fullName evidence="1">Uncharacterized protein</fullName>
    </submittedName>
</protein>
<gene>
    <name evidence="1" type="ORF">QQF64_019626</name>
</gene>
<accession>A0ABR3LHK6</accession>